<reference evidence="1 2" key="1">
    <citation type="submission" date="2020-07" db="EMBL/GenBank/DDBJ databases">
        <title>Mycobacterium kansasii (former subtype) with zoonotic potential isolated from diseased indoor pet cat, Japan.</title>
        <authorList>
            <person name="Fukano H."/>
            <person name="Terazono T."/>
            <person name="Hoshino Y."/>
        </authorList>
    </citation>
    <scope>NUCLEOTIDE SEQUENCE [LARGE SCALE GENOMIC DNA]</scope>
    <source>
        <strain evidence="1 2">Kuro-I</strain>
    </source>
</reference>
<evidence type="ECO:0000313" key="2">
    <source>
        <dbReference type="Proteomes" id="UP000516380"/>
    </source>
</evidence>
<proteinExistence type="predicted"/>
<evidence type="ECO:0008006" key="3">
    <source>
        <dbReference type="Google" id="ProtNLM"/>
    </source>
</evidence>
<dbReference type="EMBL" id="AP023343">
    <property type="protein sequence ID" value="BCI90648.1"/>
    <property type="molecule type" value="Genomic_DNA"/>
</dbReference>
<dbReference type="AlphaFoldDB" id="A0A7G1IPK3"/>
<dbReference type="Proteomes" id="UP000516380">
    <property type="component" value="Chromosome"/>
</dbReference>
<keyword evidence="2" id="KW-1185">Reference proteome</keyword>
<organism evidence="1 2">
    <name type="scientific">Mycobacterium kansasii</name>
    <dbReference type="NCBI Taxonomy" id="1768"/>
    <lineage>
        <taxon>Bacteria</taxon>
        <taxon>Bacillati</taxon>
        <taxon>Actinomycetota</taxon>
        <taxon>Actinomycetes</taxon>
        <taxon>Mycobacteriales</taxon>
        <taxon>Mycobacteriaceae</taxon>
        <taxon>Mycobacterium</taxon>
    </lineage>
</organism>
<accession>A0A7G1IPK3</accession>
<sequence>MTRPLTEEDDMAEPLLLDEFLPTYDHVVSVSQVLRAPPEKVFEAATNLDLYRLPLVHLLIAARGLPARLADARARRRGESVAAEPPTFRVRDLPARGWILLGEWPGTELVLGTVTKPWQPLGGEPERPVTADSFAGFAEPGFAKLAETTRVTPFGAHACILTLETRVVSTDEASRRRFQRYWRATGPFIGWIRPAVMRALDRQLGRSPSPNPG</sequence>
<name>A0A7G1IPK3_MYCKA</name>
<evidence type="ECO:0000313" key="1">
    <source>
        <dbReference type="EMBL" id="BCI90648.1"/>
    </source>
</evidence>
<gene>
    <name evidence="1" type="ORF">NIIDMKKI_58540</name>
</gene>
<protein>
    <recommendedName>
        <fullName evidence="3">DUF2867 domain-containing protein</fullName>
    </recommendedName>
</protein>